<dbReference type="SMART" id="SM00382">
    <property type="entry name" value="AAA"/>
    <property type="match status" value="1"/>
</dbReference>
<dbReference type="GO" id="GO:1902495">
    <property type="term" value="C:transmembrane transporter complex"/>
    <property type="evidence" value="ECO:0007669"/>
    <property type="project" value="UniProtKB-ARBA"/>
</dbReference>
<evidence type="ECO:0000256" key="2">
    <source>
        <dbReference type="ARBA" id="ARBA00022741"/>
    </source>
</evidence>
<dbReference type="SUPFAM" id="SSF52540">
    <property type="entry name" value="P-loop containing nucleoside triphosphate hydrolases"/>
    <property type="match status" value="1"/>
</dbReference>
<dbReference type="RefSeq" id="WP_134359143.1">
    <property type="nucleotide sequence ID" value="NZ_CP038033.1"/>
</dbReference>
<dbReference type="KEGG" id="nwr:E3U44_16220"/>
<feature type="domain" description="ABC transporter" evidence="5">
    <location>
        <begin position="5"/>
        <end position="229"/>
    </location>
</feature>
<dbReference type="Proteomes" id="UP000294325">
    <property type="component" value="Chromosome"/>
</dbReference>
<dbReference type="Gene3D" id="3.40.50.300">
    <property type="entry name" value="P-loop containing nucleotide triphosphate hydrolases"/>
    <property type="match status" value="1"/>
</dbReference>
<dbReference type="InterPro" id="IPR017911">
    <property type="entry name" value="MacB-like_ATP-bd"/>
</dbReference>
<evidence type="ECO:0000256" key="3">
    <source>
        <dbReference type="ARBA" id="ARBA00022840"/>
    </source>
</evidence>
<dbReference type="GO" id="GO:0005886">
    <property type="term" value="C:plasma membrane"/>
    <property type="evidence" value="ECO:0007669"/>
    <property type="project" value="TreeGrafter"/>
</dbReference>
<dbReference type="InterPro" id="IPR015854">
    <property type="entry name" value="ABC_transpr_LolD-like"/>
</dbReference>
<dbReference type="InterPro" id="IPR017871">
    <property type="entry name" value="ABC_transporter-like_CS"/>
</dbReference>
<dbReference type="PANTHER" id="PTHR24220">
    <property type="entry name" value="IMPORT ATP-BINDING PROTEIN"/>
    <property type="match status" value="1"/>
</dbReference>
<reference evidence="6 7" key="1">
    <citation type="submission" date="2019-03" db="EMBL/GenBank/DDBJ databases">
        <title>The genome sequence of Nitrosococcus wardiae strain D1FHST reveals the archetypal metabolic capacity of ammonia-oxidizing Gammaproteobacteria.</title>
        <authorList>
            <person name="Wang L."/>
            <person name="Lim C.K."/>
            <person name="Hanson T.E."/>
            <person name="Dang H."/>
            <person name="Klotz M.G."/>
        </authorList>
    </citation>
    <scope>NUCLEOTIDE SEQUENCE [LARGE SCALE GENOMIC DNA]</scope>
    <source>
        <strain evidence="6 7">D1FHS</strain>
    </source>
</reference>
<keyword evidence="2" id="KW-0547">Nucleotide-binding</keyword>
<proteinExistence type="inferred from homology"/>
<dbReference type="OrthoDB" id="66958at2"/>
<dbReference type="AlphaFoldDB" id="A0A4P7C032"/>
<sequence>MTAVLELLNLSKSYWEGETEHRVLHGLTATVQKGECVVLLGRSGSGKSTLLNLIAGIDFPSTGEVKINGISLMQLSEEDRTLLRRRHIGFIFQFFNLIPTLTVEENLLLPLELNGRNSPAERAHARNLLQEVGLLERAQSSPDELSGGEQQRVAIARALVHDPLLILADEPTGNLDLETGQRVLSLLDRLTKQAGKTLIMVTHSPEVVGQADRILRLRAGGLVAEELPQ</sequence>
<dbReference type="Pfam" id="PF00005">
    <property type="entry name" value="ABC_tran"/>
    <property type="match status" value="1"/>
</dbReference>
<dbReference type="InterPro" id="IPR003439">
    <property type="entry name" value="ABC_transporter-like_ATP-bd"/>
</dbReference>
<dbReference type="FunFam" id="3.40.50.300:FF:000032">
    <property type="entry name" value="Export ABC transporter ATP-binding protein"/>
    <property type="match status" value="1"/>
</dbReference>
<dbReference type="InterPro" id="IPR027417">
    <property type="entry name" value="P-loop_NTPase"/>
</dbReference>
<evidence type="ECO:0000313" key="7">
    <source>
        <dbReference type="Proteomes" id="UP000294325"/>
    </source>
</evidence>
<evidence type="ECO:0000313" key="6">
    <source>
        <dbReference type="EMBL" id="QBQ55888.1"/>
    </source>
</evidence>
<dbReference type="PROSITE" id="PS50893">
    <property type="entry name" value="ABC_TRANSPORTER_2"/>
    <property type="match status" value="1"/>
</dbReference>
<dbReference type="EMBL" id="CP038033">
    <property type="protein sequence ID" value="QBQ55888.1"/>
    <property type="molecule type" value="Genomic_DNA"/>
</dbReference>
<name>A0A4P7C032_9GAMM</name>
<evidence type="ECO:0000259" key="5">
    <source>
        <dbReference type="PROSITE" id="PS50893"/>
    </source>
</evidence>
<gene>
    <name evidence="6" type="ORF">E3U44_16220</name>
</gene>
<comment type="similarity">
    <text evidence="4">Belongs to the ABC transporter superfamily. Macrolide exporter (TC 3.A.1.122) family.</text>
</comment>
<keyword evidence="3 6" id="KW-0067">ATP-binding</keyword>
<dbReference type="CDD" id="cd03255">
    <property type="entry name" value="ABC_MJ0796_LolCDE_FtsE"/>
    <property type="match status" value="1"/>
</dbReference>
<dbReference type="GO" id="GO:0005524">
    <property type="term" value="F:ATP binding"/>
    <property type="evidence" value="ECO:0007669"/>
    <property type="project" value="UniProtKB-KW"/>
</dbReference>
<accession>A0A4P7C032</accession>
<dbReference type="InterPro" id="IPR003593">
    <property type="entry name" value="AAA+_ATPase"/>
</dbReference>
<evidence type="ECO:0000256" key="4">
    <source>
        <dbReference type="ARBA" id="ARBA00038388"/>
    </source>
</evidence>
<dbReference type="PROSITE" id="PS00211">
    <property type="entry name" value="ABC_TRANSPORTER_1"/>
    <property type="match status" value="1"/>
</dbReference>
<keyword evidence="7" id="KW-1185">Reference proteome</keyword>
<dbReference type="PANTHER" id="PTHR24220:SF685">
    <property type="entry name" value="ABC TRANSPORTER RELATED"/>
    <property type="match status" value="1"/>
</dbReference>
<evidence type="ECO:0000256" key="1">
    <source>
        <dbReference type="ARBA" id="ARBA00022448"/>
    </source>
</evidence>
<protein>
    <submittedName>
        <fullName evidence="6">ABC transporter ATP-binding protein</fullName>
    </submittedName>
</protein>
<organism evidence="6 7">
    <name type="scientific">Nitrosococcus wardiae</name>
    <dbReference type="NCBI Taxonomy" id="1814290"/>
    <lineage>
        <taxon>Bacteria</taxon>
        <taxon>Pseudomonadati</taxon>
        <taxon>Pseudomonadota</taxon>
        <taxon>Gammaproteobacteria</taxon>
        <taxon>Chromatiales</taxon>
        <taxon>Chromatiaceae</taxon>
        <taxon>Nitrosococcus</taxon>
    </lineage>
</organism>
<keyword evidence="1" id="KW-0813">Transport</keyword>
<dbReference type="GO" id="GO:0016887">
    <property type="term" value="F:ATP hydrolysis activity"/>
    <property type="evidence" value="ECO:0007669"/>
    <property type="project" value="InterPro"/>
</dbReference>
<dbReference type="GO" id="GO:0022857">
    <property type="term" value="F:transmembrane transporter activity"/>
    <property type="evidence" value="ECO:0007669"/>
    <property type="project" value="UniProtKB-ARBA"/>
</dbReference>